<accession>A0A420F7W8</accession>
<sequence>MVGAGSAIVARKGSVVIGAVQILAIGYRQDDLPQEIGQQINLLRSSDAVRLLDVYAISRARDRTITEHAIDGVSDWDGELIRRMLRTAGASRVLNSYTTDSSGFLVQGTPIPDPKVSLPPGSNLVLLLIEHLWALPLEDAMRHGSAYPLAGGWAGREVLEDAGLTMKDTAR</sequence>
<evidence type="ECO:0000313" key="2">
    <source>
        <dbReference type="Proteomes" id="UP000285744"/>
    </source>
</evidence>
<organism evidence="1 2">
    <name type="scientific">Micromonospora globbae</name>
    <dbReference type="NCBI Taxonomy" id="1894969"/>
    <lineage>
        <taxon>Bacteria</taxon>
        <taxon>Bacillati</taxon>
        <taxon>Actinomycetota</taxon>
        <taxon>Actinomycetes</taxon>
        <taxon>Micromonosporales</taxon>
        <taxon>Micromonosporaceae</taxon>
        <taxon>Micromonospora</taxon>
    </lineage>
</organism>
<gene>
    <name evidence="1" type="ORF">D7I43_00055</name>
</gene>
<reference evidence="1 2" key="1">
    <citation type="journal article" date="2018" name="Int. J. Syst. Evol. Microbiol.">
        <title>Micromonospora globbae sp. nov., an endophytic actinomycete isolated from roots of Globba winitii C. H. Wright.</title>
        <authorList>
            <person name="Kuncharoen N."/>
            <person name="Pittayakhajonwut P."/>
            <person name="Tanasupawat S."/>
        </authorList>
    </citation>
    <scope>NUCLEOTIDE SEQUENCE [LARGE SCALE GENOMIC DNA]</scope>
    <source>
        <strain evidence="1 2">WPS1-2</strain>
    </source>
</reference>
<dbReference type="Proteomes" id="UP000285744">
    <property type="component" value="Unassembled WGS sequence"/>
</dbReference>
<dbReference type="EMBL" id="RAQQ01000001">
    <property type="protein sequence ID" value="RKF29022.1"/>
    <property type="molecule type" value="Genomic_DNA"/>
</dbReference>
<dbReference type="AlphaFoldDB" id="A0A420F7W8"/>
<protein>
    <submittedName>
        <fullName evidence="1">Uncharacterized protein</fullName>
    </submittedName>
</protein>
<name>A0A420F7W8_9ACTN</name>
<proteinExistence type="predicted"/>
<evidence type="ECO:0000313" key="1">
    <source>
        <dbReference type="EMBL" id="RKF29022.1"/>
    </source>
</evidence>
<comment type="caution">
    <text evidence="1">The sequence shown here is derived from an EMBL/GenBank/DDBJ whole genome shotgun (WGS) entry which is preliminary data.</text>
</comment>